<feature type="chain" id="PRO_5045878089" evidence="4">
    <location>
        <begin position="24"/>
        <end position="344"/>
    </location>
</feature>
<reference evidence="5 6" key="1">
    <citation type="submission" date="2022-07" db="EMBL/GenBank/DDBJ databases">
        <title>Fecal culturing of patients with breast cancer.</title>
        <authorList>
            <person name="Teng N.M.Y."/>
            <person name="Kiu R."/>
            <person name="Evans R."/>
            <person name="Baker D.J."/>
            <person name="Zenner C."/>
            <person name="Robinson S.D."/>
            <person name="Hall L.J."/>
        </authorList>
    </citation>
    <scope>NUCLEOTIDE SEQUENCE [LARGE SCALE GENOMIC DNA]</scope>
    <source>
        <strain evidence="5 6">LH1063</strain>
    </source>
</reference>
<protein>
    <submittedName>
        <fullName evidence="5">Tetratricopeptide repeat protein</fullName>
    </submittedName>
</protein>
<accession>A0ABT1MH22</accession>
<proteinExistence type="predicted"/>
<dbReference type="PROSITE" id="PS50005">
    <property type="entry name" value="TPR"/>
    <property type="match status" value="1"/>
</dbReference>
<dbReference type="Proteomes" id="UP001205603">
    <property type="component" value="Unassembled WGS sequence"/>
</dbReference>
<dbReference type="InterPro" id="IPR011990">
    <property type="entry name" value="TPR-like_helical_dom_sf"/>
</dbReference>
<sequence length="344" mass="40015">MKRFTLILASLFYIMVISAQTQADKYISEGIKLHDQGKYREAIGMYQKALVEDPSSSSALYEIAVSKIGLKQYDESINYCKKVIKLNDRCVDQAYALIGNCYSAMGNEKKAIKIYKKGIKKCGKSISLCYNLACSYYNLNDNENTLKMLMQSIEINYRYIPSHYLLGCLMARMEKKTQSILCFHYYLLNDPNSRRAQIAYTLLKRQFVIPTEKDKKTGEVSLSLSQKSLTENSEFATADMMINLYAISKYEEKNENKTDSELFIENTENYFKLLGELRSEDNKNLWWNFYIPIFYKIACSPFIDVYCKYISISSDEEALKWLNEHPEKLNSFSNWFNTEHADND</sequence>
<dbReference type="Gene3D" id="1.25.40.10">
    <property type="entry name" value="Tetratricopeptide repeat domain"/>
    <property type="match status" value="2"/>
</dbReference>
<evidence type="ECO:0000313" key="6">
    <source>
        <dbReference type="Proteomes" id="UP001205603"/>
    </source>
</evidence>
<dbReference type="SUPFAM" id="SSF48452">
    <property type="entry name" value="TPR-like"/>
    <property type="match status" value="1"/>
</dbReference>
<keyword evidence="2 3" id="KW-0802">TPR repeat</keyword>
<feature type="signal peptide" evidence="4">
    <location>
        <begin position="1"/>
        <end position="23"/>
    </location>
</feature>
<gene>
    <name evidence="5" type="ORF">NMU02_02480</name>
</gene>
<evidence type="ECO:0000256" key="2">
    <source>
        <dbReference type="ARBA" id="ARBA00022803"/>
    </source>
</evidence>
<keyword evidence="1" id="KW-0677">Repeat</keyword>
<name>A0ABT1MH22_9BACT</name>
<keyword evidence="4" id="KW-0732">Signal</keyword>
<evidence type="ECO:0000313" key="5">
    <source>
        <dbReference type="EMBL" id="MCP9610958.1"/>
    </source>
</evidence>
<evidence type="ECO:0000256" key="1">
    <source>
        <dbReference type="ARBA" id="ARBA00022737"/>
    </source>
</evidence>
<dbReference type="PANTHER" id="PTHR45586:SF1">
    <property type="entry name" value="LIPOPOLYSACCHARIDE ASSEMBLY PROTEIN B"/>
    <property type="match status" value="1"/>
</dbReference>
<dbReference type="InterPro" id="IPR051012">
    <property type="entry name" value="CellSynth/LPSAsmb/PSIAsmb"/>
</dbReference>
<dbReference type="SMART" id="SM00028">
    <property type="entry name" value="TPR"/>
    <property type="match status" value="5"/>
</dbReference>
<dbReference type="EMBL" id="JANDHW010000002">
    <property type="protein sequence ID" value="MCP9610958.1"/>
    <property type="molecule type" value="Genomic_DNA"/>
</dbReference>
<organism evidence="5 6">
    <name type="scientific">Coprobacter tertius</name>
    <dbReference type="NCBI Taxonomy" id="2944915"/>
    <lineage>
        <taxon>Bacteria</taxon>
        <taxon>Pseudomonadati</taxon>
        <taxon>Bacteroidota</taxon>
        <taxon>Bacteroidia</taxon>
        <taxon>Bacteroidales</taxon>
        <taxon>Barnesiellaceae</taxon>
        <taxon>Coprobacter</taxon>
    </lineage>
</organism>
<dbReference type="RefSeq" id="WP_255025598.1">
    <property type="nucleotide sequence ID" value="NZ_JANDHW010000002.1"/>
</dbReference>
<keyword evidence="6" id="KW-1185">Reference proteome</keyword>
<dbReference type="Pfam" id="PF13181">
    <property type="entry name" value="TPR_8"/>
    <property type="match status" value="1"/>
</dbReference>
<comment type="caution">
    <text evidence="5">The sequence shown here is derived from an EMBL/GenBank/DDBJ whole genome shotgun (WGS) entry which is preliminary data.</text>
</comment>
<dbReference type="PANTHER" id="PTHR45586">
    <property type="entry name" value="TPR REPEAT-CONTAINING PROTEIN PA4667"/>
    <property type="match status" value="1"/>
</dbReference>
<evidence type="ECO:0000256" key="3">
    <source>
        <dbReference type="PROSITE-ProRule" id="PRU00339"/>
    </source>
</evidence>
<dbReference type="Pfam" id="PF14559">
    <property type="entry name" value="TPR_19"/>
    <property type="match status" value="1"/>
</dbReference>
<evidence type="ECO:0000256" key="4">
    <source>
        <dbReference type="SAM" id="SignalP"/>
    </source>
</evidence>
<feature type="repeat" description="TPR" evidence="3">
    <location>
        <begin position="23"/>
        <end position="56"/>
    </location>
</feature>
<dbReference type="InterPro" id="IPR019734">
    <property type="entry name" value="TPR_rpt"/>
</dbReference>